<keyword evidence="8" id="KW-0378">Hydrolase</keyword>
<dbReference type="AlphaFoldDB" id="A0A7M7PBQ2"/>
<evidence type="ECO:0000256" key="4">
    <source>
        <dbReference type="ARBA" id="ARBA00022645"/>
    </source>
</evidence>
<evidence type="ECO:0000256" key="6">
    <source>
        <dbReference type="ARBA" id="ARBA00022723"/>
    </source>
</evidence>
<evidence type="ECO:0000256" key="11">
    <source>
        <dbReference type="ARBA" id="ARBA00023049"/>
    </source>
</evidence>
<dbReference type="EnsemblMetazoa" id="XM_030992489">
    <property type="protein sequence ID" value="XP_030848349"/>
    <property type="gene ID" value="LOC115926888"/>
</dbReference>
<dbReference type="Gene3D" id="3.30.70.340">
    <property type="entry name" value="Metallocarboxypeptidase-like"/>
    <property type="match status" value="1"/>
</dbReference>
<keyword evidence="11" id="KW-0482">Metalloprotease</keyword>
<dbReference type="KEGG" id="spu:115926888"/>
<keyword evidence="18" id="KW-1185">Reference proteome</keyword>
<dbReference type="SUPFAM" id="SSF53187">
    <property type="entry name" value="Zn-dependent exopeptidases"/>
    <property type="match status" value="1"/>
</dbReference>
<dbReference type="PANTHER" id="PTHR11705:SF143">
    <property type="entry name" value="SLL0236 PROTEIN"/>
    <property type="match status" value="1"/>
</dbReference>
<dbReference type="FunFam" id="3.40.630.10:FF:000056">
    <property type="entry name" value="Zinc carboxypeptidase"/>
    <property type="match status" value="1"/>
</dbReference>
<feature type="chain" id="PRO_5033597298" description="Peptidase M14 domain-containing protein" evidence="15">
    <location>
        <begin position="16"/>
        <end position="412"/>
    </location>
</feature>
<evidence type="ECO:0000256" key="3">
    <source>
        <dbReference type="ARBA" id="ARBA00005988"/>
    </source>
</evidence>
<comment type="cofactor">
    <cofactor evidence="1">
        <name>Zn(2+)</name>
        <dbReference type="ChEBI" id="CHEBI:29105"/>
    </cofactor>
</comment>
<protein>
    <recommendedName>
        <fullName evidence="16">Peptidase M14 domain-containing protein</fullName>
    </recommendedName>
</protein>
<dbReference type="GO" id="GO:0005615">
    <property type="term" value="C:extracellular space"/>
    <property type="evidence" value="ECO:0000318"/>
    <property type="project" value="GO_Central"/>
</dbReference>
<dbReference type="PROSITE" id="PS52035">
    <property type="entry name" value="PEPTIDASE_M14"/>
    <property type="match status" value="1"/>
</dbReference>
<dbReference type="CDD" id="cd03860">
    <property type="entry name" value="M14_CP_A-B_like"/>
    <property type="match status" value="1"/>
</dbReference>
<dbReference type="PANTHER" id="PTHR11705">
    <property type="entry name" value="PROTEASE FAMILY M14 CARBOXYPEPTIDASE A,B"/>
    <property type="match status" value="1"/>
</dbReference>
<evidence type="ECO:0000259" key="16">
    <source>
        <dbReference type="PROSITE" id="PS52035"/>
    </source>
</evidence>
<dbReference type="RefSeq" id="XP_785993.2">
    <property type="nucleotide sequence ID" value="XM_780900.4"/>
</dbReference>
<evidence type="ECO:0000256" key="8">
    <source>
        <dbReference type="ARBA" id="ARBA00022801"/>
    </source>
</evidence>
<evidence type="ECO:0000256" key="13">
    <source>
        <dbReference type="ARBA" id="ARBA00023157"/>
    </source>
</evidence>
<dbReference type="PRINTS" id="PR00765">
    <property type="entry name" value="CRBOXYPTASEA"/>
</dbReference>
<keyword evidence="12" id="KW-0865">Zymogen</keyword>
<dbReference type="OrthoDB" id="3626597at2759"/>
<sequence>MKLFILSLLIAVAVAEKVRYDGYQTLRIEPKGTIQNDYVHHLAESVDAKYDFWAHVPNAYTDVMMAPNLVGGLKYLLDSKNIDYHVMVEDVQTLIDNESDVLPTAGFSYDQYNDYDAIQQWVKDMASQFSSAQQFQIATSSENRAINALKISTGSGRNVVYFQGGIHAREWVSPATLMYMTNELLTNLANGNSQETNLLKEFDIYIVPSLNVDGYVYTHTDNRMWRKTRSNNVGSVCMGVDPNRNYQYKWNGGSGSSGSACSDTYRGTNYNTEPEVSQTTEFLLNLKNQGNTISLFIDFHSYSQLWLSPWSYRATKPSQYADQVEGAKQACAALQSVHGTSYTYGPSAQTLYAADGCSVDWGHGTLGAKYSYVVELRDTGRYGFQLPESQIIPTGEETYAGVMALLEYVKAN</sequence>
<feature type="signal peptide" evidence="15">
    <location>
        <begin position="1"/>
        <end position="15"/>
    </location>
</feature>
<dbReference type="GO" id="GO:0004181">
    <property type="term" value="F:metallocarboxypeptidase activity"/>
    <property type="evidence" value="ECO:0000318"/>
    <property type="project" value="GO_Central"/>
</dbReference>
<keyword evidence="4" id="KW-0121">Carboxypeptidase</keyword>
<organism evidence="17 18">
    <name type="scientific">Strongylocentrotus purpuratus</name>
    <name type="common">Purple sea urchin</name>
    <dbReference type="NCBI Taxonomy" id="7668"/>
    <lineage>
        <taxon>Eukaryota</taxon>
        <taxon>Metazoa</taxon>
        <taxon>Echinodermata</taxon>
        <taxon>Eleutherozoa</taxon>
        <taxon>Echinozoa</taxon>
        <taxon>Echinoidea</taxon>
        <taxon>Euechinoidea</taxon>
        <taxon>Echinacea</taxon>
        <taxon>Camarodonta</taxon>
        <taxon>Echinidea</taxon>
        <taxon>Strongylocentrotidae</taxon>
        <taxon>Strongylocentrotus</taxon>
    </lineage>
</organism>
<comment type="function">
    <text evidence="2">Extracellular metalloprotease that contributes to pathogenicity.</text>
</comment>
<evidence type="ECO:0000256" key="15">
    <source>
        <dbReference type="SAM" id="SignalP"/>
    </source>
</evidence>
<keyword evidence="7 15" id="KW-0732">Signal</keyword>
<keyword evidence="13" id="KW-1015">Disulfide bond</keyword>
<comment type="similarity">
    <text evidence="3 14">Belongs to the peptidase M14 family.</text>
</comment>
<keyword evidence="5" id="KW-0645">Protease</keyword>
<dbReference type="GO" id="GO:0006508">
    <property type="term" value="P:proteolysis"/>
    <property type="evidence" value="ECO:0000318"/>
    <property type="project" value="GO_Central"/>
</dbReference>
<dbReference type="Proteomes" id="UP000007110">
    <property type="component" value="Unassembled WGS sequence"/>
</dbReference>
<dbReference type="SUPFAM" id="SSF54897">
    <property type="entry name" value="Protease propeptides/inhibitors"/>
    <property type="match status" value="1"/>
</dbReference>
<dbReference type="InParanoid" id="A0A7M7PBQ2"/>
<evidence type="ECO:0000256" key="5">
    <source>
        <dbReference type="ARBA" id="ARBA00022670"/>
    </source>
</evidence>
<dbReference type="InterPro" id="IPR003146">
    <property type="entry name" value="M14A_act_pep"/>
</dbReference>
<proteinExistence type="inferred from homology"/>
<dbReference type="InterPro" id="IPR036990">
    <property type="entry name" value="M14A-like_propep"/>
</dbReference>
<evidence type="ECO:0000256" key="7">
    <source>
        <dbReference type="ARBA" id="ARBA00022729"/>
    </source>
</evidence>
<dbReference type="KEGG" id="spu:580870"/>
<dbReference type="OMA" id="ANNHCAN"/>
<dbReference type="Pfam" id="PF00246">
    <property type="entry name" value="Peptidase_M14"/>
    <property type="match status" value="1"/>
</dbReference>
<feature type="domain" description="Peptidase M14" evidence="16">
    <location>
        <begin position="111"/>
        <end position="409"/>
    </location>
</feature>
<evidence type="ECO:0000256" key="1">
    <source>
        <dbReference type="ARBA" id="ARBA00001947"/>
    </source>
</evidence>
<dbReference type="Pfam" id="PF02244">
    <property type="entry name" value="Propep_M14"/>
    <property type="match status" value="1"/>
</dbReference>
<evidence type="ECO:0000313" key="18">
    <source>
        <dbReference type="Proteomes" id="UP000007110"/>
    </source>
</evidence>
<feature type="active site" description="Proton donor/acceptor" evidence="14">
    <location>
        <position position="375"/>
    </location>
</feature>
<reference evidence="17" key="2">
    <citation type="submission" date="2021-01" db="UniProtKB">
        <authorList>
            <consortium name="EnsemblMetazoa"/>
        </authorList>
    </citation>
    <scope>IDENTIFICATION</scope>
</reference>
<evidence type="ECO:0000256" key="10">
    <source>
        <dbReference type="ARBA" id="ARBA00023026"/>
    </source>
</evidence>
<evidence type="ECO:0000256" key="12">
    <source>
        <dbReference type="ARBA" id="ARBA00023145"/>
    </source>
</evidence>
<evidence type="ECO:0000256" key="9">
    <source>
        <dbReference type="ARBA" id="ARBA00022833"/>
    </source>
</evidence>
<dbReference type="EnsemblMetazoa" id="XM_780900">
    <property type="protein sequence ID" value="XP_785993"/>
    <property type="gene ID" value="LOC580870"/>
</dbReference>
<dbReference type="GO" id="GO:0008270">
    <property type="term" value="F:zinc ion binding"/>
    <property type="evidence" value="ECO:0007669"/>
    <property type="project" value="InterPro"/>
</dbReference>
<dbReference type="Gene3D" id="3.40.630.10">
    <property type="entry name" value="Zn peptidases"/>
    <property type="match status" value="1"/>
</dbReference>
<evidence type="ECO:0000256" key="14">
    <source>
        <dbReference type="PROSITE-ProRule" id="PRU01379"/>
    </source>
</evidence>
<keyword evidence="6" id="KW-0479">Metal-binding</keyword>
<dbReference type="SMART" id="SM00631">
    <property type="entry name" value="Zn_pept"/>
    <property type="match status" value="1"/>
</dbReference>
<dbReference type="GeneID" id="580870"/>
<reference evidence="18" key="1">
    <citation type="submission" date="2015-02" db="EMBL/GenBank/DDBJ databases">
        <title>Genome sequencing for Strongylocentrotus purpuratus.</title>
        <authorList>
            <person name="Murali S."/>
            <person name="Liu Y."/>
            <person name="Vee V."/>
            <person name="English A."/>
            <person name="Wang M."/>
            <person name="Skinner E."/>
            <person name="Han Y."/>
            <person name="Muzny D.M."/>
            <person name="Worley K.C."/>
            <person name="Gibbs R.A."/>
        </authorList>
    </citation>
    <scope>NUCLEOTIDE SEQUENCE</scope>
</reference>
<dbReference type="RefSeq" id="XP_030848349.1">
    <property type="nucleotide sequence ID" value="XM_030992489.1"/>
</dbReference>
<keyword evidence="10" id="KW-0843">Virulence</keyword>
<keyword evidence="9" id="KW-0862">Zinc</keyword>
<evidence type="ECO:0000313" key="17">
    <source>
        <dbReference type="EnsemblMetazoa" id="XP_030848349"/>
    </source>
</evidence>
<dbReference type="InterPro" id="IPR000834">
    <property type="entry name" value="Peptidase_M14"/>
</dbReference>
<name>A0A7M7PBQ2_STRPU</name>
<dbReference type="FunFam" id="3.30.70.340:FF:000002">
    <property type="entry name" value="Carboxypeptidase A"/>
    <property type="match status" value="1"/>
</dbReference>
<evidence type="ECO:0000256" key="2">
    <source>
        <dbReference type="ARBA" id="ARBA00003091"/>
    </source>
</evidence>
<dbReference type="GeneID" id="115926888"/>
<accession>A0A7M7PBQ2</accession>